<gene>
    <name evidence="3" type="ORF">SAMN04488509_107120</name>
</gene>
<dbReference type="PANTHER" id="PTHR34406">
    <property type="entry name" value="PROTEIN YCEI"/>
    <property type="match status" value="1"/>
</dbReference>
<feature type="chain" id="PRO_5011477812" evidence="1">
    <location>
        <begin position="20"/>
        <end position="181"/>
    </location>
</feature>
<dbReference type="STRING" id="265719.SAMN04488509_107120"/>
<reference evidence="3 4" key="1">
    <citation type="submission" date="2016-10" db="EMBL/GenBank/DDBJ databases">
        <authorList>
            <person name="de Groot N.N."/>
        </authorList>
    </citation>
    <scope>NUCLEOTIDE SEQUENCE [LARGE SCALE GENOMIC DNA]</scope>
    <source>
        <strain evidence="3 4">DSM 16957</strain>
    </source>
</reference>
<evidence type="ECO:0000313" key="4">
    <source>
        <dbReference type="Proteomes" id="UP000199603"/>
    </source>
</evidence>
<keyword evidence="4" id="KW-1185">Reference proteome</keyword>
<evidence type="ECO:0000313" key="3">
    <source>
        <dbReference type="EMBL" id="SDD80759.1"/>
    </source>
</evidence>
<dbReference type="AlphaFoldDB" id="A0A1G6XRC2"/>
<dbReference type="PANTHER" id="PTHR34406:SF1">
    <property type="entry name" value="PROTEIN YCEI"/>
    <property type="match status" value="1"/>
</dbReference>
<keyword evidence="1" id="KW-0732">Signal</keyword>
<dbReference type="InterPro" id="IPR036761">
    <property type="entry name" value="TTHA0802/YceI-like_sf"/>
</dbReference>
<dbReference type="RefSeq" id="WP_091243237.1">
    <property type="nucleotide sequence ID" value="NZ_FNAG01000007.1"/>
</dbReference>
<dbReference type="OrthoDB" id="1247465at2"/>
<proteinExistence type="predicted"/>
<dbReference type="SUPFAM" id="SSF101874">
    <property type="entry name" value="YceI-like"/>
    <property type="match status" value="1"/>
</dbReference>
<dbReference type="EMBL" id="FNAG01000007">
    <property type="protein sequence ID" value="SDD80759.1"/>
    <property type="molecule type" value="Genomic_DNA"/>
</dbReference>
<accession>A0A1G6XRC2</accession>
<dbReference type="SMART" id="SM00867">
    <property type="entry name" value="YceI"/>
    <property type="match status" value="1"/>
</dbReference>
<sequence length="181" mass="19754">MNRLFALLLLTAVALPTLASDWTVDPAASKLAFVAEYSEGPIDGRFNRFTPSIRFDAADLASARFDVEIELASVSTGDEEWDGYLVGEDFFNVEGFPKARYHAERFEARDGGFVALGTLELRGVQQPVELVFSFETEGDSATLKGSAQLDRIAFGVGGGDWEDPDTIAHGVKVETELKLSR</sequence>
<dbReference type="Gene3D" id="2.40.128.110">
    <property type="entry name" value="Lipid/polyisoprenoid-binding, YceI-like"/>
    <property type="match status" value="1"/>
</dbReference>
<organism evidence="3 4">
    <name type="scientific">Aquimonas voraii</name>
    <dbReference type="NCBI Taxonomy" id="265719"/>
    <lineage>
        <taxon>Bacteria</taxon>
        <taxon>Pseudomonadati</taxon>
        <taxon>Pseudomonadota</taxon>
        <taxon>Gammaproteobacteria</taxon>
        <taxon>Lysobacterales</taxon>
        <taxon>Lysobacteraceae</taxon>
        <taxon>Aquimonas</taxon>
    </lineage>
</organism>
<evidence type="ECO:0000256" key="1">
    <source>
        <dbReference type="SAM" id="SignalP"/>
    </source>
</evidence>
<protein>
    <submittedName>
        <fullName evidence="3">Polyisoprenoid-binding protein YceI</fullName>
    </submittedName>
</protein>
<feature type="domain" description="Lipid/polyisoprenoid-binding YceI-like" evidence="2">
    <location>
        <begin position="21"/>
        <end position="180"/>
    </location>
</feature>
<feature type="signal peptide" evidence="1">
    <location>
        <begin position="1"/>
        <end position="19"/>
    </location>
</feature>
<dbReference type="Pfam" id="PF04264">
    <property type="entry name" value="YceI"/>
    <property type="match status" value="1"/>
</dbReference>
<evidence type="ECO:0000259" key="2">
    <source>
        <dbReference type="SMART" id="SM00867"/>
    </source>
</evidence>
<name>A0A1G6XRC2_9GAMM</name>
<dbReference type="Proteomes" id="UP000199603">
    <property type="component" value="Unassembled WGS sequence"/>
</dbReference>
<dbReference type="InterPro" id="IPR007372">
    <property type="entry name" value="Lipid/polyisoprenoid-bd_YceI"/>
</dbReference>